<protein>
    <recommendedName>
        <fullName evidence="4">Flavoprotein WrbA</fullName>
    </recommendedName>
</protein>
<sequence length="186" mass="19889">MNSPTTLIIYHSAAGSTELLAKAIYAGAAEIDSAALIALNPADIVAGRYVNEGVLQQVDQASAIIFGTPTYMGGASAQFKAFADATSERWCEQRWADKLAAGFTIGANLNGDQLSTLTYLSIFAAQHGMLWCGLDLAGGYDAEGRNRLGCQLGLTAHSLDGQIHEIDQKTAFYLGRRIARLAQRFK</sequence>
<evidence type="ECO:0000256" key="1">
    <source>
        <dbReference type="ARBA" id="ARBA00001917"/>
    </source>
</evidence>
<evidence type="ECO:0000256" key="2">
    <source>
        <dbReference type="ARBA" id="ARBA00022630"/>
    </source>
</evidence>
<dbReference type="PROSITE" id="PS50902">
    <property type="entry name" value="FLAVODOXIN_LIKE"/>
    <property type="match status" value="1"/>
</dbReference>
<comment type="cofactor">
    <cofactor evidence="1">
        <name>FMN</name>
        <dbReference type="ChEBI" id="CHEBI:58210"/>
    </cofactor>
</comment>
<reference evidence="6 7" key="1">
    <citation type="submission" date="2021-10" db="EMBL/GenBank/DDBJ databases">
        <authorList>
            <person name="Chen M."/>
        </authorList>
    </citation>
    <scope>NUCLEOTIDE SEQUENCE [LARGE SCALE GENOMIC DNA]</scope>
    <source>
        <strain evidence="6 7">H3-26</strain>
    </source>
</reference>
<dbReference type="Pfam" id="PF03358">
    <property type="entry name" value="FMN_red"/>
    <property type="match status" value="1"/>
</dbReference>
<evidence type="ECO:0000313" key="7">
    <source>
        <dbReference type="Proteomes" id="UP001198034"/>
    </source>
</evidence>
<organism evidence="6 7">
    <name type="scientific">Deefgea salmonis</name>
    <dbReference type="NCBI Taxonomy" id="2875502"/>
    <lineage>
        <taxon>Bacteria</taxon>
        <taxon>Pseudomonadati</taxon>
        <taxon>Pseudomonadota</taxon>
        <taxon>Betaproteobacteria</taxon>
        <taxon>Neisseriales</taxon>
        <taxon>Chitinibacteraceae</taxon>
        <taxon>Deefgea</taxon>
    </lineage>
</organism>
<name>A0ABS8BLP8_9NEIS</name>
<evidence type="ECO:0000256" key="4">
    <source>
        <dbReference type="ARBA" id="ARBA00029652"/>
    </source>
</evidence>
<evidence type="ECO:0000256" key="3">
    <source>
        <dbReference type="ARBA" id="ARBA00022643"/>
    </source>
</evidence>
<proteinExistence type="predicted"/>
<dbReference type="SUPFAM" id="SSF52218">
    <property type="entry name" value="Flavoproteins"/>
    <property type="match status" value="1"/>
</dbReference>
<comment type="caution">
    <text evidence="6">The sequence shown here is derived from an EMBL/GenBank/DDBJ whole genome shotgun (WGS) entry which is preliminary data.</text>
</comment>
<keyword evidence="7" id="KW-1185">Reference proteome</keyword>
<dbReference type="RefSeq" id="WP_226764402.1">
    <property type="nucleotide sequence ID" value="NZ_JAJAWG010000006.1"/>
</dbReference>
<dbReference type="PROSITE" id="PS00201">
    <property type="entry name" value="FLAVODOXIN"/>
    <property type="match status" value="1"/>
</dbReference>
<dbReference type="PANTHER" id="PTHR30546">
    <property type="entry name" value="FLAVODOXIN-RELATED PROTEIN WRBA-RELATED"/>
    <property type="match status" value="1"/>
</dbReference>
<evidence type="ECO:0000313" key="6">
    <source>
        <dbReference type="EMBL" id="MCB5196652.1"/>
    </source>
</evidence>
<accession>A0ABS8BLP8</accession>
<keyword evidence="3" id="KW-0288">FMN</keyword>
<dbReference type="PANTHER" id="PTHR30546:SF23">
    <property type="entry name" value="FLAVOPROTEIN-LIKE PROTEIN YCP4-RELATED"/>
    <property type="match status" value="1"/>
</dbReference>
<feature type="domain" description="Flavodoxin-like" evidence="5">
    <location>
        <begin position="6"/>
        <end position="178"/>
    </location>
</feature>
<dbReference type="InterPro" id="IPR005025">
    <property type="entry name" value="FMN_Rdtase-like_dom"/>
</dbReference>
<evidence type="ECO:0000259" key="5">
    <source>
        <dbReference type="PROSITE" id="PS50902"/>
    </source>
</evidence>
<gene>
    <name evidence="6" type="ORF">LG219_10280</name>
</gene>
<dbReference type="Gene3D" id="3.40.50.360">
    <property type="match status" value="1"/>
</dbReference>
<dbReference type="Proteomes" id="UP001198034">
    <property type="component" value="Unassembled WGS sequence"/>
</dbReference>
<dbReference type="InterPro" id="IPR029039">
    <property type="entry name" value="Flavoprotein-like_sf"/>
</dbReference>
<dbReference type="EMBL" id="JAJAWG010000006">
    <property type="protein sequence ID" value="MCB5196652.1"/>
    <property type="molecule type" value="Genomic_DNA"/>
</dbReference>
<dbReference type="InterPro" id="IPR008254">
    <property type="entry name" value="Flavodoxin/NO_synth"/>
</dbReference>
<dbReference type="InterPro" id="IPR001226">
    <property type="entry name" value="Flavodoxin_CS"/>
</dbReference>
<keyword evidence="2" id="KW-0285">Flavoprotein</keyword>